<dbReference type="Gene3D" id="3.40.50.620">
    <property type="entry name" value="HUPs"/>
    <property type="match status" value="1"/>
</dbReference>
<accession>A0A9X3CEG9</accession>
<dbReference type="PANTHER" id="PTHR30336:SF20">
    <property type="entry name" value="DUF218 DOMAIN-CONTAINING PROTEIN"/>
    <property type="match status" value="1"/>
</dbReference>
<dbReference type="CDD" id="cd06259">
    <property type="entry name" value="YdcF-like"/>
    <property type="match status" value="1"/>
</dbReference>
<name>A0A9X3CEG9_9VIBR</name>
<gene>
    <name evidence="2" type="ORF">MD483_10075</name>
</gene>
<dbReference type="GO" id="GO:0005886">
    <property type="term" value="C:plasma membrane"/>
    <property type="evidence" value="ECO:0007669"/>
    <property type="project" value="TreeGrafter"/>
</dbReference>
<dbReference type="PANTHER" id="PTHR30336">
    <property type="entry name" value="INNER MEMBRANE PROTEIN, PROBABLE PERMEASE"/>
    <property type="match status" value="1"/>
</dbReference>
<feature type="domain" description="DUF218" evidence="1">
    <location>
        <begin position="7"/>
        <end position="130"/>
    </location>
</feature>
<sequence>MSIRKVVILLGKRLVGDRLTAEGHSRVVGLVKALPNLKQRETVLLFCGGVTAGNTCSEAEAMFQAFISMMKQSNLTFPTDQILLENRSVSTVENIQNASQELLNSGLISKGDELEVVFVSNDYHLQRIFEIQQLMDEQGLLKVLRDKTVQQGIKLAISYQIDDHIAVPYPHISLRSQLFLLMDVLTTYRVFLEGVVRGAFKRDIESVQCVPLRLAEQAIHDAKLLSEKALVSGQVFTLLDERLPQLEKVVRETKDLSSVANIESGLEEFHRHLTALNRYLDPESLSPKPL</sequence>
<protein>
    <submittedName>
        <fullName evidence="2">YdcF family protein</fullName>
    </submittedName>
</protein>
<dbReference type="RefSeq" id="WP_265687561.1">
    <property type="nucleotide sequence ID" value="NZ_JAKRRX010000047.1"/>
</dbReference>
<dbReference type="InterPro" id="IPR051599">
    <property type="entry name" value="Cell_Envelope_Assoc"/>
</dbReference>
<reference evidence="2" key="1">
    <citation type="submission" date="2022-02" db="EMBL/GenBank/DDBJ databases">
        <title>Vibrio sp. nov., a new bacterium isolated from Bohai sea, China.</title>
        <authorList>
            <person name="Yuan Y."/>
        </authorList>
    </citation>
    <scope>NUCLEOTIDE SEQUENCE</scope>
    <source>
        <strain evidence="2">DBSS07</strain>
    </source>
</reference>
<proteinExistence type="predicted"/>
<dbReference type="AlphaFoldDB" id="A0A9X3CEG9"/>
<organism evidence="2 3">
    <name type="scientific">Vibrio paucivorans</name>
    <dbReference type="NCBI Taxonomy" id="2829489"/>
    <lineage>
        <taxon>Bacteria</taxon>
        <taxon>Pseudomonadati</taxon>
        <taxon>Pseudomonadota</taxon>
        <taxon>Gammaproteobacteria</taxon>
        <taxon>Vibrionales</taxon>
        <taxon>Vibrionaceae</taxon>
        <taxon>Vibrio</taxon>
    </lineage>
</organism>
<keyword evidence="3" id="KW-1185">Reference proteome</keyword>
<dbReference type="EMBL" id="JAKRRX010000047">
    <property type="protein sequence ID" value="MCW8334170.1"/>
    <property type="molecule type" value="Genomic_DNA"/>
</dbReference>
<comment type="caution">
    <text evidence="2">The sequence shown here is derived from an EMBL/GenBank/DDBJ whole genome shotgun (WGS) entry which is preliminary data.</text>
</comment>
<dbReference type="Proteomes" id="UP001155586">
    <property type="component" value="Unassembled WGS sequence"/>
</dbReference>
<dbReference type="InterPro" id="IPR014729">
    <property type="entry name" value="Rossmann-like_a/b/a_fold"/>
</dbReference>
<evidence type="ECO:0000313" key="2">
    <source>
        <dbReference type="EMBL" id="MCW8334170.1"/>
    </source>
</evidence>
<evidence type="ECO:0000313" key="3">
    <source>
        <dbReference type="Proteomes" id="UP001155586"/>
    </source>
</evidence>
<evidence type="ECO:0000259" key="1">
    <source>
        <dbReference type="Pfam" id="PF02698"/>
    </source>
</evidence>
<dbReference type="Pfam" id="PF02698">
    <property type="entry name" value="DUF218"/>
    <property type="match status" value="1"/>
</dbReference>
<dbReference type="InterPro" id="IPR003848">
    <property type="entry name" value="DUF218"/>
</dbReference>